<keyword evidence="4 12" id="KW-0812">Transmembrane</keyword>
<feature type="compositionally biased region" description="Basic and acidic residues" evidence="11">
    <location>
        <begin position="52"/>
        <end position="61"/>
    </location>
</feature>
<dbReference type="InterPro" id="IPR055282">
    <property type="entry name" value="PPI1-4"/>
</dbReference>
<proteinExistence type="inferred from homology"/>
<dbReference type="EMBL" id="CM001752">
    <property type="protein sequence ID" value="KJB81956.1"/>
    <property type="molecule type" value="Genomic_DNA"/>
</dbReference>
<comment type="similarity">
    <text evidence="9">Belongs to the plant Proton pump-interactor protein family.</text>
</comment>
<evidence type="ECO:0000313" key="13">
    <source>
        <dbReference type="EMBL" id="KJB81956.1"/>
    </source>
</evidence>
<feature type="region of interest" description="Disordered" evidence="11">
    <location>
        <begin position="1"/>
        <end position="64"/>
    </location>
</feature>
<dbReference type="Gramene" id="KJB81956">
    <property type="protein sequence ID" value="KJB81956"/>
    <property type="gene ID" value="B456_013G168900"/>
</dbReference>
<dbReference type="Proteomes" id="UP000032304">
    <property type="component" value="Chromosome 13"/>
</dbReference>
<dbReference type="PANTHER" id="PTHR32219:SF2">
    <property type="entry name" value="PROTON PUMP-INTERACTOR 1"/>
    <property type="match status" value="1"/>
</dbReference>
<feature type="region of interest" description="Disordered" evidence="11">
    <location>
        <begin position="378"/>
        <end position="462"/>
    </location>
</feature>
<dbReference type="Gramene" id="KJB81955">
    <property type="protein sequence ID" value="KJB81955"/>
    <property type="gene ID" value="B456_013G168900"/>
</dbReference>
<evidence type="ECO:0000256" key="6">
    <source>
        <dbReference type="ARBA" id="ARBA00022989"/>
    </source>
</evidence>
<name>A0A0D2VEX0_GOSRA</name>
<keyword evidence="8 12" id="KW-0472">Membrane</keyword>
<keyword evidence="14" id="KW-1185">Reference proteome</keyword>
<dbReference type="PANTHER" id="PTHR32219">
    <property type="entry name" value="RNA-BINDING PROTEIN YLMH-RELATED"/>
    <property type="match status" value="1"/>
</dbReference>
<keyword evidence="3" id="KW-1003">Cell membrane</keyword>
<keyword evidence="5" id="KW-0256">Endoplasmic reticulum</keyword>
<feature type="region of interest" description="Disordered" evidence="11">
    <location>
        <begin position="547"/>
        <end position="592"/>
    </location>
</feature>
<feature type="coiled-coil region" evidence="10">
    <location>
        <begin position="100"/>
        <end position="141"/>
    </location>
</feature>
<dbReference type="EMBL" id="CM001752">
    <property type="protein sequence ID" value="KJB81955.1"/>
    <property type="molecule type" value="Genomic_DNA"/>
</dbReference>
<keyword evidence="7 10" id="KW-0175">Coiled coil</keyword>
<accession>A0A0D2VEX0</accession>
<dbReference type="eggNOG" id="ENOG502QQX1">
    <property type="taxonomic scope" value="Eukaryota"/>
</dbReference>
<comment type="subcellular location">
    <subcellularLocation>
        <location evidence="1">Cell membrane</location>
        <topology evidence="1">Single-pass membrane protein</topology>
    </subcellularLocation>
    <subcellularLocation>
        <location evidence="2">Endoplasmic reticulum membrane</location>
        <topology evidence="2">Single-pass membrane protein</topology>
    </subcellularLocation>
</comment>
<evidence type="ECO:0000256" key="12">
    <source>
        <dbReference type="SAM" id="Phobius"/>
    </source>
</evidence>
<evidence type="ECO:0000256" key="3">
    <source>
        <dbReference type="ARBA" id="ARBA00022475"/>
    </source>
</evidence>
<evidence type="ECO:0000256" key="7">
    <source>
        <dbReference type="ARBA" id="ARBA00023054"/>
    </source>
</evidence>
<reference evidence="13 14" key="1">
    <citation type="journal article" date="2012" name="Nature">
        <title>Repeated polyploidization of Gossypium genomes and the evolution of spinnable cotton fibres.</title>
        <authorList>
            <person name="Paterson A.H."/>
            <person name="Wendel J.F."/>
            <person name="Gundlach H."/>
            <person name="Guo H."/>
            <person name="Jenkins J."/>
            <person name="Jin D."/>
            <person name="Llewellyn D."/>
            <person name="Showmaker K.C."/>
            <person name="Shu S."/>
            <person name="Udall J."/>
            <person name="Yoo M.J."/>
            <person name="Byers R."/>
            <person name="Chen W."/>
            <person name="Doron-Faigenboim A."/>
            <person name="Duke M.V."/>
            <person name="Gong L."/>
            <person name="Grimwood J."/>
            <person name="Grover C."/>
            <person name="Grupp K."/>
            <person name="Hu G."/>
            <person name="Lee T.H."/>
            <person name="Li J."/>
            <person name="Lin L."/>
            <person name="Liu T."/>
            <person name="Marler B.S."/>
            <person name="Page J.T."/>
            <person name="Roberts A.W."/>
            <person name="Romanel E."/>
            <person name="Sanders W.S."/>
            <person name="Szadkowski E."/>
            <person name="Tan X."/>
            <person name="Tang H."/>
            <person name="Xu C."/>
            <person name="Wang J."/>
            <person name="Wang Z."/>
            <person name="Zhang D."/>
            <person name="Zhang L."/>
            <person name="Ashrafi H."/>
            <person name="Bedon F."/>
            <person name="Bowers J.E."/>
            <person name="Brubaker C.L."/>
            <person name="Chee P.W."/>
            <person name="Das S."/>
            <person name="Gingle A.R."/>
            <person name="Haigler C.H."/>
            <person name="Harker D."/>
            <person name="Hoffmann L.V."/>
            <person name="Hovav R."/>
            <person name="Jones D.C."/>
            <person name="Lemke C."/>
            <person name="Mansoor S."/>
            <person name="ur Rahman M."/>
            <person name="Rainville L.N."/>
            <person name="Rambani A."/>
            <person name="Reddy U.K."/>
            <person name="Rong J.K."/>
            <person name="Saranga Y."/>
            <person name="Scheffler B.E."/>
            <person name="Scheffler J.A."/>
            <person name="Stelly D.M."/>
            <person name="Triplett B.A."/>
            <person name="Van Deynze A."/>
            <person name="Vaslin M.F."/>
            <person name="Waghmare V.N."/>
            <person name="Walford S.A."/>
            <person name="Wright R.J."/>
            <person name="Zaki E.A."/>
            <person name="Zhang T."/>
            <person name="Dennis E.S."/>
            <person name="Mayer K.F."/>
            <person name="Peterson D.G."/>
            <person name="Rokhsar D.S."/>
            <person name="Wang X."/>
            <person name="Schmutz J."/>
        </authorList>
    </citation>
    <scope>NUCLEOTIDE SEQUENCE [LARGE SCALE GENOMIC DNA]</scope>
</reference>
<feature type="coiled-coil region" evidence="10">
    <location>
        <begin position="268"/>
        <end position="302"/>
    </location>
</feature>
<keyword evidence="6 12" id="KW-1133">Transmembrane helix</keyword>
<feature type="compositionally biased region" description="Basic and acidic residues" evidence="11">
    <location>
        <begin position="378"/>
        <end position="390"/>
    </location>
</feature>
<gene>
    <name evidence="13" type="ORF">B456_013G168900</name>
</gene>
<protein>
    <recommendedName>
        <fullName evidence="15">Proton pump-interactor 1</fullName>
    </recommendedName>
</protein>
<feature type="transmembrane region" description="Helical" evidence="12">
    <location>
        <begin position="620"/>
        <end position="642"/>
    </location>
</feature>
<dbReference type="AlphaFoldDB" id="A0A0D2VEX0"/>
<evidence type="ECO:0000256" key="1">
    <source>
        <dbReference type="ARBA" id="ARBA00004162"/>
    </source>
</evidence>
<evidence type="ECO:0000256" key="5">
    <source>
        <dbReference type="ARBA" id="ARBA00022824"/>
    </source>
</evidence>
<evidence type="ECO:0000256" key="11">
    <source>
        <dbReference type="SAM" id="MobiDB-lite"/>
    </source>
</evidence>
<evidence type="ECO:0000313" key="14">
    <source>
        <dbReference type="Proteomes" id="UP000032304"/>
    </source>
</evidence>
<feature type="compositionally biased region" description="Low complexity" evidence="11">
    <location>
        <begin position="547"/>
        <end position="566"/>
    </location>
</feature>
<feature type="coiled-coil region" evidence="10">
    <location>
        <begin position="470"/>
        <end position="525"/>
    </location>
</feature>
<feature type="compositionally biased region" description="Basic and acidic residues" evidence="11">
    <location>
        <begin position="412"/>
        <end position="439"/>
    </location>
</feature>
<organism evidence="13 14">
    <name type="scientific">Gossypium raimondii</name>
    <name type="common">Peruvian cotton</name>
    <name type="synonym">Gossypium klotzschianum subsp. raimondii</name>
    <dbReference type="NCBI Taxonomy" id="29730"/>
    <lineage>
        <taxon>Eukaryota</taxon>
        <taxon>Viridiplantae</taxon>
        <taxon>Streptophyta</taxon>
        <taxon>Embryophyta</taxon>
        <taxon>Tracheophyta</taxon>
        <taxon>Spermatophyta</taxon>
        <taxon>Magnoliopsida</taxon>
        <taxon>eudicotyledons</taxon>
        <taxon>Gunneridae</taxon>
        <taxon>Pentapetalae</taxon>
        <taxon>rosids</taxon>
        <taxon>malvids</taxon>
        <taxon>Malvales</taxon>
        <taxon>Malvaceae</taxon>
        <taxon>Malvoideae</taxon>
        <taxon>Gossypium</taxon>
    </lineage>
</organism>
<evidence type="ECO:0000256" key="8">
    <source>
        <dbReference type="ARBA" id="ARBA00023136"/>
    </source>
</evidence>
<evidence type="ECO:0000256" key="4">
    <source>
        <dbReference type="ARBA" id="ARBA00022692"/>
    </source>
</evidence>
<dbReference type="STRING" id="29730.A0A0D2VEX0"/>
<evidence type="ECO:0000256" key="10">
    <source>
        <dbReference type="SAM" id="Coils"/>
    </source>
</evidence>
<feature type="compositionally biased region" description="Basic and acidic residues" evidence="11">
    <location>
        <begin position="14"/>
        <end position="43"/>
    </location>
</feature>
<sequence length="643" mass="73095">MGVEVVGSEMAKASVDKSTEVEKSLVHDKENGKLDKDPVHSEPIKFGSNVEESNKGEEKNASDANFPSDAVVEWPAPKQIHSFYFVRYRPYDDPKIKAKIDQADKEVQKWNKARFQLTDEIKAYKSDRAELLSQVKALNIDFEQFKTMLGEKKKELEPLQQALGKLRNNNNESGRGGICSSEEELNDFIYSLQYRIQHESIPLSEEKQLLREIKQLEGTREKVIANAAMRAKIQESLGQKEAIQDQVKLMGVDLDGVRKEQNAIWSKKKQIKEKVNAIESKIESLQEELNAVIQKKNKAYETMQQLWKQRDEANAHFYQSRSLLNKAKELAAKKDIKALEELSTVEVEKFMALWSSKKAVRDDYEKRILPSLDQRQLSRDGRIRNPDEKPLVVQETPVPSETVTIPKPSVRQPKEEAKPSPEPDTKPPKKVQKDVESKAKVSKSSPENGIVEEKEISGLGMLQKDTTAVKEVDEAKLKEMKREEEIAKAKQAMERKKKKAEEKAAKAAKRAEKEAEKKLKEIISSILFFFFLISSREREKKAKKKAAAASASGANVEEPTEAVAEVPEPEKDVNAEEPVPAPVPVKNKVQKENTVRYKNRSRARESLPRPILKRKKSTNYWIWAAPAAVVVLILIALAYYYLV</sequence>
<dbReference type="GO" id="GO:0005886">
    <property type="term" value="C:plasma membrane"/>
    <property type="evidence" value="ECO:0007669"/>
    <property type="project" value="UniProtKB-SubCell"/>
</dbReference>
<dbReference type="GO" id="GO:0005789">
    <property type="term" value="C:endoplasmic reticulum membrane"/>
    <property type="evidence" value="ECO:0007669"/>
    <property type="project" value="UniProtKB-SubCell"/>
</dbReference>
<evidence type="ECO:0000256" key="2">
    <source>
        <dbReference type="ARBA" id="ARBA00004389"/>
    </source>
</evidence>
<evidence type="ECO:0008006" key="15">
    <source>
        <dbReference type="Google" id="ProtNLM"/>
    </source>
</evidence>
<evidence type="ECO:0000256" key="9">
    <source>
        <dbReference type="ARBA" id="ARBA00038080"/>
    </source>
</evidence>
<dbReference type="OMA" id="CEHEYAC"/>